<sequence length="536" mass="57730">MPIIVSNINSRPQRIGENSYDGSAEAVSKAVKYLISRGVMRDDIVDAGVHKISLDARKRNDIHFVSSVYFRLSSDELERKIASSAAQVKYVDSPSLPVVMSDEKKGGRVVIAGFGPAGMFCALVLSEHGYKPIVLERGADVDTRIAAVKSFWSGGELDENTNVQFGEGGAGTFSDGKLTTRISDPLCAYVMQRFCDFGAPAEILHAAKPHIGTDKLREVVKAIRMRVIECGGEVRFLSPLRSLKISSGKVVSINTPDSQIETGALVLAIGHSARDTFEMLLKNGVVLQPKPFSVGARIEHTQQSVNQSLYGEYADKLVLPVGEYQLSHRRPDGRAVYTFCMCPGGYVVASSSEKNTIVTNGMSEYKRDAENANAALVVSVSEKDFGSDPLDGVRFARSIESKAYSASGSCLAPASTVGSFLGCESEKSVLPSYKPGVCMQNLDNILPQFVTDMMKEGIRVFSRKMNCFSDMGAVLTAPETRTSSPVRILRGDEQNAVGIDNLYPCGEGAGYAGGIMSAAVDGIKTALKIMSRRAPE</sequence>
<dbReference type="Pfam" id="PF21688">
    <property type="entry name" value="FAD-depend_C"/>
    <property type="match status" value="1"/>
</dbReference>
<evidence type="ECO:0000313" key="2">
    <source>
        <dbReference type="EMBL" id="HIS24213.1"/>
    </source>
</evidence>
<accession>A0A9D1EMW4</accession>
<dbReference type="InterPro" id="IPR028348">
    <property type="entry name" value="FAD-binding_protein"/>
</dbReference>
<protein>
    <submittedName>
        <fullName evidence="2">NAD(P)/FAD-dependent oxidoreductase</fullName>
    </submittedName>
</protein>
<dbReference type="PIRSF" id="PIRSF038984">
    <property type="entry name" value="FAD_binding_protein"/>
    <property type="match status" value="1"/>
</dbReference>
<comment type="caution">
    <text evidence="2">The sequence shown here is derived from an EMBL/GenBank/DDBJ whole genome shotgun (WGS) entry which is preliminary data.</text>
</comment>
<dbReference type="Gene3D" id="3.50.50.60">
    <property type="entry name" value="FAD/NAD(P)-binding domain"/>
    <property type="match status" value="2"/>
</dbReference>
<gene>
    <name evidence="2" type="ORF">IAD01_02280</name>
</gene>
<dbReference type="EMBL" id="DVIR01000023">
    <property type="protein sequence ID" value="HIS24213.1"/>
    <property type="molecule type" value="Genomic_DNA"/>
</dbReference>
<evidence type="ECO:0000313" key="3">
    <source>
        <dbReference type="Proteomes" id="UP000823982"/>
    </source>
</evidence>
<dbReference type="PANTHER" id="PTHR42842:SF3">
    <property type="entry name" value="FAD_NAD(P)-BINDING OXIDOREDUCTASE FAMILY PROTEIN"/>
    <property type="match status" value="1"/>
</dbReference>
<name>A0A9D1EMW4_9FIRM</name>
<dbReference type="InterPro" id="IPR036188">
    <property type="entry name" value="FAD/NAD-bd_sf"/>
</dbReference>
<proteinExistence type="predicted"/>
<dbReference type="SUPFAM" id="SSF51905">
    <property type="entry name" value="FAD/NAD(P)-binding domain"/>
    <property type="match status" value="1"/>
</dbReference>
<dbReference type="AlphaFoldDB" id="A0A9D1EMW4"/>
<reference evidence="2" key="1">
    <citation type="submission" date="2020-10" db="EMBL/GenBank/DDBJ databases">
        <authorList>
            <person name="Gilroy R."/>
        </authorList>
    </citation>
    <scope>NUCLEOTIDE SEQUENCE</scope>
    <source>
        <strain evidence="2">CHK157-1446</strain>
    </source>
</reference>
<evidence type="ECO:0000259" key="1">
    <source>
        <dbReference type="Pfam" id="PF21688"/>
    </source>
</evidence>
<dbReference type="Proteomes" id="UP000823982">
    <property type="component" value="Unassembled WGS sequence"/>
</dbReference>
<feature type="domain" description="FAD-dependent protein C-terminal" evidence="1">
    <location>
        <begin position="291"/>
        <end position="482"/>
    </location>
</feature>
<dbReference type="PANTHER" id="PTHR42842">
    <property type="entry name" value="FAD/NAD(P)-BINDING OXIDOREDUCTASE"/>
    <property type="match status" value="1"/>
</dbReference>
<dbReference type="PRINTS" id="PR00419">
    <property type="entry name" value="ADXRDTASE"/>
</dbReference>
<dbReference type="InterPro" id="IPR049516">
    <property type="entry name" value="FAD-depend_C"/>
</dbReference>
<reference evidence="2" key="2">
    <citation type="journal article" date="2021" name="PeerJ">
        <title>Extensive microbial diversity within the chicken gut microbiome revealed by metagenomics and culture.</title>
        <authorList>
            <person name="Gilroy R."/>
            <person name="Ravi A."/>
            <person name="Getino M."/>
            <person name="Pursley I."/>
            <person name="Horton D.L."/>
            <person name="Alikhan N.F."/>
            <person name="Baker D."/>
            <person name="Gharbi K."/>
            <person name="Hall N."/>
            <person name="Watson M."/>
            <person name="Adriaenssens E.M."/>
            <person name="Foster-Nyarko E."/>
            <person name="Jarju S."/>
            <person name="Secka A."/>
            <person name="Antonio M."/>
            <person name="Oren A."/>
            <person name="Chaudhuri R.R."/>
            <person name="La Ragione R."/>
            <person name="Hildebrand F."/>
            <person name="Pallen M.J."/>
        </authorList>
    </citation>
    <scope>NUCLEOTIDE SEQUENCE</scope>
    <source>
        <strain evidence="2">CHK157-1446</strain>
    </source>
</reference>
<organism evidence="2 3">
    <name type="scientific">Candidatus Faeciplasma gallinarum</name>
    <dbReference type="NCBI Taxonomy" id="2840799"/>
    <lineage>
        <taxon>Bacteria</taxon>
        <taxon>Bacillati</taxon>
        <taxon>Bacillota</taxon>
        <taxon>Clostridia</taxon>
        <taxon>Eubacteriales</taxon>
        <taxon>Oscillospiraceae</taxon>
        <taxon>Oscillospiraceae incertae sedis</taxon>
        <taxon>Candidatus Faeciplasma</taxon>
    </lineage>
</organism>
<dbReference type="Gene3D" id="3.30.70.2700">
    <property type="match status" value="1"/>
</dbReference>